<dbReference type="Proteomes" id="UP000766336">
    <property type="component" value="Unassembled WGS sequence"/>
</dbReference>
<gene>
    <name evidence="3" type="ORF">KHU32_09845</name>
</gene>
<protein>
    <recommendedName>
        <fullName evidence="2">CD-NTase-associated protein 15 domain-containing protein</fullName>
    </recommendedName>
</protein>
<keyword evidence="4" id="KW-1185">Reference proteome</keyword>
<keyword evidence="1" id="KW-0472">Membrane</keyword>
<evidence type="ECO:0000259" key="2">
    <source>
        <dbReference type="Pfam" id="PF18153"/>
    </source>
</evidence>
<dbReference type="InterPro" id="IPR041208">
    <property type="entry name" value="Cap15"/>
</dbReference>
<organism evidence="3 4">
    <name type="scientific">Roseococcus pinisoli</name>
    <dbReference type="NCBI Taxonomy" id="2835040"/>
    <lineage>
        <taxon>Bacteria</taxon>
        <taxon>Pseudomonadati</taxon>
        <taxon>Pseudomonadota</taxon>
        <taxon>Alphaproteobacteria</taxon>
        <taxon>Acetobacterales</taxon>
        <taxon>Roseomonadaceae</taxon>
        <taxon>Roseococcus</taxon>
    </lineage>
</organism>
<reference evidence="3 4" key="1">
    <citation type="submission" date="2021-05" db="EMBL/GenBank/DDBJ databases">
        <title>Roseococcus sp. XZZS9, whole genome shotgun sequencing project.</title>
        <authorList>
            <person name="Zhao G."/>
            <person name="Shen L."/>
        </authorList>
    </citation>
    <scope>NUCLEOTIDE SEQUENCE [LARGE SCALE GENOMIC DNA]</scope>
    <source>
        <strain evidence="3 4">XZZS9</strain>
    </source>
</reference>
<feature type="transmembrane region" description="Helical" evidence="1">
    <location>
        <begin position="43"/>
        <end position="63"/>
    </location>
</feature>
<dbReference type="EMBL" id="JAHCDA010000002">
    <property type="protein sequence ID" value="MBS7811239.1"/>
    <property type="molecule type" value="Genomic_DNA"/>
</dbReference>
<proteinExistence type="predicted"/>
<comment type="caution">
    <text evidence="3">The sequence shown here is derived from an EMBL/GenBank/DDBJ whole genome shotgun (WGS) entry which is preliminary data.</text>
</comment>
<dbReference type="RefSeq" id="WP_213669928.1">
    <property type="nucleotide sequence ID" value="NZ_JAHCDA010000002.1"/>
</dbReference>
<evidence type="ECO:0000313" key="4">
    <source>
        <dbReference type="Proteomes" id="UP000766336"/>
    </source>
</evidence>
<accession>A0ABS5QCJ8</accession>
<feature type="domain" description="CD-NTase-associated protein 15" evidence="2">
    <location>
        <begin position="80"/>
        <end position="203"/>
    </location>
</feature>
<keyword evidence="1" id="KW-1133">Transmembrane helix</keyword>
<dbReference type="Pfam" id="PF18153">
    <property type="entry name" value="Cap15_CD_rec"/>
    <property type="match status" value="1"/>
</dbReference>
<name>A0ABS5QCJ8_9PROT</name>
<evidence type="ECO:0000313" key="3">
    <source>
        <dbReference type="EMBL" id="MBS7811239.1"/>
    </source>
</evidence>
<evidence type="ECO:0000256" key="1">
    <source>
        <dbReference type="SAM" id="Phobius"/>
    </source>
</evidence>
<keyword evidence="1" id="KW-0812">Transmembrane</keyword>
<sequence>MYQVIGLRALLRAFTWTAFGLAVLVAAFSLLFEVPSGYKWAQFGITAASTGIAVAMFFFGILGETCAFTWCCRNFGAGIFPDLDGEWVGELRSNWPRVTARGTGDVSEIELLSRPAKIRIKATLLTLSVIMNTDDRYSKSKTIMAGLRKDDVTGEFSLTYVFDNSTLEPKPGDTPSHHGAAILTLRHEGNELFLEGAYWTNRAWNFGINTAGLAKFRKQR</sequence>
<feature type="transmembrane region" description="Helical" evidence="1">
    <location>
        <begin position="13"/>
        <end position="31"/>
    </location>
</feature>